<name>A0ABT1IPH6_9ACTN</name>
<sequence length="104" mass="11739">MQAHRRHVRYFVMMGVCVGIFALAGAVVRFYSVGAAIAMCVVAMVIPPLAAILANRRDPDDDWWNDPRWDDPQWDRPGHSRDHPDHEGGRGPGDAPDDDHPWRV</sequence>
<keyword evidence="2" id="KW-0472">Membrane</keyword>
<evidence type="ECO:0000313" key="4">
    <source>
        <dbReference type="Proteomes" id="UP001206483"/>
    </source>
</evidence>
<feature type="transmembrane region" description="Helical" evidence="2">
    <location>
        <begin position="7"/>
        <end position="27"/>
    </location>
</feature>
<evidence type="ECO:0000313" key="3">
    <source>
        <dbReference type="EMBL" id="MCP2307028.1"/>
    </source>
</evidence>
<keyword evidence="2" id="KW-0812">Transmembrane</keyword>
<protein>
    <recommendedName>
        <fullName evidence="5">DUF3099 family protein</fullName>
    </recommendedName>
</protein>
<dbReference type="Pfam" id="PF11298">
    <property type="entry name" value="DUF3099"/>
    <property type="match status" value="1"/>
</dbReference>
<evidence type="ECO:0000256" key="2">
    <source>
        <dbReference type="SAM" id="Phobius"/>
    </source>
</evidence>
<feature type="compositionally biased region" description="Basic and acidic residues" evidence="1">
    <location>
        <begin position="57"/>
        <end position="89"/>
    </location>
</feature>
<feature type="region of interest" description="Disordered" evidence="1">
    <location>
        <begin position="57"/>
        <end position="104"/>
    </location>
</feature>
<dbReference type="EMBL" id="JAMZDX010000001">
    <property type="protein sequence ID" value="MCP2307028.1"/>
    <property type="molecule type" value="Genomic_DNA"/>
</dbReference>
<evidence type="ECO:0000256" key="1">
    <source>
        <dbReference type="SAM" id="MobiDB-lite"/>
    </source>
</evidence>
<gene>
    <name evidence="3" type="ORF">FHR36_000120</name>
</gene>
<evidence type="ECO:0008006" key="5">
    <source>
        <dbReference type="Google" id="ProtNLM"/>
    </source>
</evidence>
<dbReference type="RefSeq" id="WP_253792746.1">
    <property type="nucleotide sequence ID" value="NZ_BAAAUB010000031.1"/>
</dbReference>
<dbReference type="InterPro" id="IPR021449">
    <property type="entry name" value="DUF3099"/>
</dbReference>
<accession>A0ABT1IPH6</accession>
<comment type="caution">
    <text evidence="3">The sequence shown here is derived from an EMBL/GenBank/DDBJ whole genome shotgun (WGS) entry which is preliminary data.</text>
</comment>
<reference evidence="3 4" key="1">
    <citation type="submission" date="2022-06" db="EMBL/GenBank/DDBJ databases">
        <title>Sequencing the genomes of 1000 actinobacteria strains.</title>
        <authorList>
            <person name="Klenk H.-P."/>
        </authorList>
    </citation>
    <scope>NUCLEOTIDE SEQUENCE [LARGE SCALE GENOMIC DNA]</scope>
    <source>
        <strain evidence="3 4">DSM 41656</strain>
    </source>
</reference>
<organism evidence="3 4">
    <name type="scientific">Kitasatospora paracochleata</name>
    <dbReference type="NCBI Taxonomy" id="58354"/>
    <lineage>
        <taxon>Bacteria</taxon>
        <taxon>Bacillati</taxon>
        <taxon>Actinomycetota</taxon>
        <taxon>Actinomycetes</taxon>
        <taxon>Kitasatosporales</taxon>
        <taxon>Streptomycetaceae</taxon>
        <taxon>Kitasatospora</taxon>
    </lineage>
</organism>
<proteinExistence type="predicted"/>
<feature type="transmembrane region" description="Helical" evidence="2">
    <location>
        <begin position="33"/>
        <end position="54"/>
    </location>
</feature>
<keyword evidence="4" id="KW-1185">Reference proteome</keyword>
<keyword evidence="2" id="KW-1133">Transmembrane helix</keyword>
<dbReference type="Proteomes" id="UP001206483">
    <property type="component" value="Unassembled WGS sequence"/>
</dbReference>